<evidence type="ECO:0000313" key="2">
    <source>
        <dbReference type="Proteomes" id="UP000001307"/>
    </source>
</evidence>
<dbReference type="AlphaFoldDB" id="E4XC53"/>
<name>E4XC53_OIKDI</name>
<dbReference type="Proteomes" id="UP000001307">
    <property type="component" value="Unassembled WGS sequence"/>
</dbReference>
<keyword evidence="2" id="KW-1185">Reference proteome</keyword>
<dbReference type="EMBL" id="FN653035">
    <property type="protein sequence ID" value="CBY09178.1"/>
    <property type="molecule type" value="Genomic_DNA"/>
</dbReference>
<organism evidence="1">
    <name type="scientific">Oikopleura dioica</name>
    <name type="common">Tunicate</name>
    <dbReference type="NCBI Taxonomy" id="34765"/>
    <lineage>
        <taxon>Eukaryota</taxon>
        <taxon>Metazoa</taxon>
        <taxon>Chordata</taxon>
        <taxon>Tunicata</taxon>
        <taxon>Appendicularia</taxon>
        <taxon>Copelata</taxon>
        <taxon>Oikopleuridae</taxon>
        <taxon>Oikopleura</taxon>
    </lineage>
</organism>
<gene>
    <name evidence="1" type="ORF">GSOID_T00007706001</name>
</gene>
<accession>E4XC53</accession>
<proteinExistence type="predicted"/>
<dbReference type="InParanoid" id="E4XC53"/>
<sequence length="42" mass="4923">MAHPITKCVPDCALERNRNTNNSIMPVFFRHKLKRRAILVKC</sequence>
<protein>
    <submittedName>
        <fullName evidence="1">Uncharacterized protein</fullName>
    </submittedName>
</protein>
<reference evidence="1" key="1">
    <citation type="journal article" date="2010" name="Science">
        <title>Plasticity of animal genome architecture unmasked by rapid evolution of a pelagic tunicate.</title>
        <authorList>
            <person name="Denoeud F."/>
            <person name="Henriet S."/>
            <person name="Mungpakdee S."/>
            <person name="Aury J.M."/>
            <person name="Da Silva C."/>
            <person name="Brinkmann H."/>
            <person name="Mikhaleva J."/>
            <person name="Olsen L.C."/>
            <person name="Jubin C."/>
            <person name="Canestro C."/>
            <person name="Bouquet J.M."/>
            <person name="Danks G."/>
            <person name="Poulain J."/>
            <person name="Campsteijn C."/>
            <person name="Adamski M."/>
            <person name="Cross I."/>
            <person name="Yadetie F."/>
            <person name="Muffato M."/>
            <person name="Louis A."/>
            <person name="Butcher S."/>
            <person name="Tsagkogeorga G."/>
            <person name="Konrad A."/>
            <person name="Singh S."/>
            <person name="Jensen M.F."/>
            <person name="Cong E.H."/>
            <person name="Eikeseth-Otteraa H."/>
            <person name="Noel B."/>
            <person name="Anthouard V."/>
            <person name="Porcel B.M."/>
            <person name="Kachouri-Lafond R."/>
            <person name="Nishino A."/>
            <person name="Ugolini M."/>
            <person name="Chourrout P."/>
            <person name="Nishida H."/>
            <person name="Aasland R."/>
            <person name="Huzurbazar S."/>
            <person name="Westhof E."/>
            <person name="Delsuc F."/>
            <person name="Lehrach H."/>
            <person name="Reinhardt R."/>
            <person name="Weissenbach J."/>
            <person name="Roy S.W."/>
            <person name="Artiguenave F."/>
            <person name="Postlethwait J.H."/>
            <person name="Manak J.R."/>
            <person name="Thompson E.M."/>
            <person name="Jaillon O."/>
            <person name="Du Pasquier L."/>
            <person name="Boudinot P."/>
            <person name="Liberles D.A."/>
            <person name="Volff J.N."/>
            <person name="Philippe H."/>
            <person name="Lenhard B."/>
            <person name="Roest Crollius H."/>
            <person name="Wincker P."/>
            <person name="Chourrout D."/>
        </authorList>
    </citation>
    <scope>NUCLEOTIDE SEQUENCE [LARGE SCALE GENOMIC DNA]</scope>
</reference>
<evidence type="ECO:0000313" key="1">
    <source>
        <dbReference type="EMBL" id="CBY09178.1"/>
    </source>
</evidence>